<proteinExistence type="predicted"/>
<dbReference type="EMBL" id="CAJNNW010026337">
    <property type="protein sequence ID" value="CAE8684616.1"/>
    <property type="molecule type" value="Genomic_DNA"/>
</dbReference>
<dbReference type="PANTHER" id="PTHR13360:SF1">
    <property type="entry name" value="ACTIVATING SIGNAL COINTEGRATOR 1 COMPLEX SUBUNIT 1"/>
    <property type="match status" value="1"/>
</dbReference>
<feature type="domain" description="K Homology" evidence="2">
    <location>
        <begin position="62"/>
        <end position="131"/>
    </location>
</feature>
<dbReference type="InterPro" id="IPR009210">
    <property type="entry name" value="ASCC1"/>
</dbReference>
<dbReference type="Pfam" id="PF10469">
    <property type="entry name" value="AKAP7_NLS"/>
    <property type="match status" value="1"/>
</dbReference>
<dbReference type="GO" id="GO:0006355">
    <property type="term" value="P:regulation of DNA-templated transcription"/>
    <property type="evidence" value="ECO:0007669"/>
    <property type="project" value="TreeGrafter"/>
</dbReference>
<evidence type="ECO:0000259" key="2">
    <source>
        <dbReference type="SMART" id="SM00322"/>
    </source>
</evidence>
<dbReference type="Gene3D" id="3.30.1370.10">
    <property type="entry name" value="K Homology domain, type 1"/>
    <property type="match status" value="1"/>
</dbReference>
<dbReference type="InterPro" id="IPR004087">
    <property type="entry name" value="KH_dom"/>
</dbReference>
<name>A0A813JVM1_POLGL</name>
<dbReference type="GO" id="GO:0003723">
    <property type="term" value="F:RNA binding"/>
    <property type="evidence" value="ECO:0007669"/>
    <property type="project" value="UniProtKB-UniRule"/>
</dbReference>
<dbReference type="SMART" id="SM00322">
    <property type="entry name" value="KH"/>
    <property type="match status" value="1"/>
</dbReference>
<dbReference type="PROSITE" id="PS50084">
    <property type="entry name" value="KH_TYPE_1"/>
    <property type="match status" value="1"/>
</dbReference>
<reference evidence="3" key="1">
    <citation type="submission" date="2021-02" db="EMBL/GenBank/DDBJ databases">
        <authorList>
            <person name="Dougan E. K."/>
            <person name="Rhodes N."/>
            <person name="Thang M."/>
            <person name="Chan C."/>
        </authorList>
    </citation>
    <scope>NUCLEOTIDE SEQUENCE</scope>
</reference>
<dbReference type="GO" id="GO:0006307">
    <property type="term" value="P:DNA alkylation repair"/>
    <property type="evidence" value="ECO:0007669"/>
    <property type="project" value="InterPro"/>
</dbReference>
<protein>
    <recommendedName>
        <fullName evidence="2">K Homology domain-containing protein</fullName>
    </recommendedName>
</protein>
<gene>
    <name evidence="3" type="ORF">PGLA2088_LOCUS24024</name>
</gene>
<dbReference type="Gene3D" id="3.90.1140.10">
    <property type="entry name" value="Cyclic phosphodiesterase"/>
    <property type="match status" value="1"/>
</dbReference>
<dbReference type="InterPro" id="IPR004088">
    <property type="entry name" value="KH_dom_type_1"/>
</dbReference>
<dbReference type="PANTHER" id="PTHR13360">
    <property type="entry name" value="ACTIVATING SIGNAL COINTEGRATOR 1 COMPLEX SUBUNIT 1"/>
    <property type="match status" value="1"/>
</dbReference>
<dbReference type="SUPFAM" id="SSF54791">
    <property type="entry name" value="Eukaryotic type KH-domain (KH-domain type I)"/>
    <property type="match status" value="1"/>
</dbReference>
<accession>A0A813JVM1</accession>
<evidence type="ECO:0000313" key="4">
    <source>
        <dbReference type="Proteomes" id="UP000626109"/>
    </source>
</evidence>
<sequence>MALPQDIEDPKFEVVKIGPSSYRKLVFNENIKFPCEEKREYQEEEIEEEARELDSQMTYEGDEWILRLPIPAIYHKFIVGSRARTKSQLELESGAKIVVPKREEVEDAIYLRARQKQMIYSCKAQIELLCEKEESKLEYTHFISIPLALDDKFRQLVDQFREDVVLQRFPGVEQSFFMQSRRLHFTLCMLKLHSHAAVEEMKEALTDFSARLAASSDFGKNFIASMKGLHIMNDDPSAVNVVFTTDRSHALQNRMNALAELLFEILKARNLVQVQSLKAQRLLSSDELHAEVKLHATLMNTKYGRSSRDNGRGGERETFDASPLMERFGQVDFGNVHLQELQLSCLEEMGDNGYYRSLFSVPIGC</sequence>
<dbReference type="Proteomes" id="UP000626109">
    <property type="component" value="Unassembled WGS sequence"/>
</dbReference>
<dbReference type="InterPro" id="IPR036612">
    <property type="entry name" value="KH_dom_type_1_sf"/>
</dbReference>
<dbReference type="InterPro" id="IPR019510">
    <property type="entry name" value="AKAP7-like_phosphoesterase"/>
</dbReference>
<dbReference type="AlphaFoldDB" id="A0A813JVM1"/>
<dbReference type="PIRSF" id="PIRSF027019">
    <property type="entry name" value="Euk_LigT"/>
    <property type="match status" value="1"/>
</dbReference>
<organism evidence="3 4">
    <name type="scientific">Polarella glacialis</name>
    <name type="common">Dinoflagellate</name>
    <dbReference type="NCBI Taxonomy" id="89957"/>
    <lineage>
        <taxon>Eukaryota</taxon>
        <taxon>Sar</taxon>
        <taxon>Alveolata</taxon>
        <taxon>Dinophyceae</taxon>
        <taxon>Suessiales</taxon>
        <taxon>Suessiaceae</taxon>
        <taxon>Polarella</taxon>
    </lineage>
</organism>
<keyword evidence="1" id="KW-0694">RNA-binding</keyword>
<dbReference type="Pfam" id="PF00013">
    <property type="entry name" value="KH_1"/>
    <property type="match status" value="1"/>
</dbReference>
<evidence type="ECO:0000313" key="3">
    <source>
        <dbReference type="EMBL" id="CAE8684616.1"/>
    </source>
</evidence>
<comment type="caution">
    <text evidence="3">The sequence shown here is derived from an EMBL/GenBank/DDBJ whole genome shotgun (WGS) entry which is preliminary data.</text>
</comment>
<dbReference type="GO" id="GO:0005634">
    <property type="term" value="C:nucleus"/>
    <property type="evidence" value="ECO:0007669"/>
    <property type="project" value="TreeGrafter"/>
</dbReference>
<evidence type="ECO:0000256" key="1">
    <source>
        <dbReference type="PROSITE-ProRule" id="PRU00117"/>
    </source>
</evidence>